<proteinExistence type="predicted"/>
<evidence type="ECO:0000313" key="1">
    <source>
        <dbReference type="EMBL" id="MED6128441.1"/>
    </source>
</evidence>
<dbReference type="EMBL" id="JASCZI010032660">
    <property type="protein sequence ID" value="MED6128441.1"/>
    <property type="molecule type" value="Genomic_DNA"/>
</dbReference>
<accession>A0ABU6RWD2</accession>
<dbReference type="Proteomes" id="UP001341840">
    <property type="component" value="Unassembled WGS sequence"/>
</dbReference>
<name>A0ABU6RWD2_9FABA</name>
<keyword evidence="2" id="KW-1185">Reference proteome</keyword>
<organism evidence="1 2">
    <name type="scientific">Stylosanthes scabra</name>
    <dbReference type="NCBI Taxonomy" id="79078"/>
    <lineage>
        <taxon>Eukaryota</taxon>
        <taxon>Viridiplantae</taxon>
        <taxon>Streptophyta</taxon>
        <taxon>Embryophyta</taxon>
        <taxon>Tracheophyta</taxon>
        <taxon>Spermatophyta</taxon>
        <taxon>Magnoliopsida</taxon>
        <taxon>eudicotyledons</taxon>
        <taxon>Gunneridae</taxon>
        <taxon>Pentapetalae</taxon>
        <taxon>rosids</taxon>
        <taxon>fabids</taxon>
        <taxon>Fabales</taxon>
        <taxon>Fabaceae</taxon>
        <taxon>Papilionoideae</taxon>
        <taxon>50 kb inversion clade</taxon>
        <taxon>dalbergioids sensu lato</taxon>
        <taxon>Dalbergieae</taxon>
        <taxon>Pterocarpus clade</taxon>
        <taxon>Stylosanthes</taxon>
    </lineage>
</organism>
<sequence>MATDYHLLHCMLTYTLLPKKKNHGTISEEGHIHLMGHGQRVGTKLALPRHSYADVLHYRSGLGHILLYTQTCDHFVFDLSNEDVIDIGIENAITLKHLNQMRRGLAGGKEKVKDSDVPMTDIPRWLRVSSSSQISLESMDFILQGLQTFSSGEG</sequence>
<reference evidence="1 2" key="1">
    <citation type="journal article" date="2023" name="Plants (Basel)">
        <title>Bridging the Gap: Combining Genomics and Transcriptomics Approaches to Understand Stylosanthes scabra, an Orphan Legume from the Brazilian Caatinga.</title>
        <authorList>
            <person name="Ferreira-Neto J.R.C."/>
            <person name="da Silva M.D."/>
            <person name="Binneck E."/>
            <person name="de Melo N.F."/>
            <person name="da Silva R.H."/>
            <person name="de Melo A.L.T.M."/>
            <person name="Pandolfi V."/>
            <person name="Bustamante F.O."/>
            <person name="Brasileiro-Vidal A.C."/>
            <person name="Benko-Iseppon A.M."/>
        </authorList>
    </citation>
    <scope>NUCLEOTIDE SEQUENCE [LARGE SCALE GENOMIC DNA]</scope>
    <source>
        <tissue evidence="1">Leaves</tissue>
    </source>
</reference>
<comment type="caution">
    <text evidence="1">The sequence shown here is derived from an EMBL/GenBank/DDBJ whole genome shotgun (WGS) entry which is preliminary data.</text>
</comment>
<gene>
    <name evidence="1" type="ORF">PIB30_097939</name>
</gene>
<protein>
    <submittedName>
        <fullName evidence="1">Uncharacterized protein</fullName>
    </submittedName>
</protein>
<evidence type="ECO:0000313" key="2">
    <source>
        <dbReference type="Proteomes" id="UP001341840"/>
    </source>
</evidence>